<sequence length="246" mass="27561">MRRRDFVKLAGLSMLVPLLGISTHGAINGYRTERIEMRAGLGMRTVFASDLHLHGFSNKLAIIEESEKPDLILLGGDLYDRRTRSLNDVTDTLSVVKARLVAVLGNHEHWCDYKYGKFKINDGVKAIEKGGAIVLRDEVAKIMGITIQGLDWKEDFNYKDVDPNADITIVHTPDAFPFIKAKKVLAGHTHGGQICLPGGTPLYTNSHEGYFYGYYKSGDRWLFISKGLGEMVPPRIYCERDYVVLA</sequence>
<comment type="caution">
    <text evidence="2">The sequence shown here is derived from an EMBL/GenBank/DDBJ whole genome shotgun (WGS) entry which is preliminary data.</text>
</comment>
<feature type="domain" description="Calcineurin-like phosphoesterase" evidence="1">
    <location>
        <begin position="43"/>
        <end position="190"/>
    </location>
</feature>
<dbReference type="GO" id="GO:0016787">
    <property type="term" value="F:hydrolase activity"/>
    <property type="evidence" value="ECO:0007669"/>
    <property type="project" value="InterPro"/>
</dbReference>
<dbReference type="EMBL" id="DSDY01000189">
    <property type="protein sequence ID" value="HDS11223.1"/>
    <property type="molecule type" value="Genomic_DNA"/>
</dbReference>
<evidence type="ECO:0000259" key="1">
    <source>
        <dbReference type="Pfam" id="PF00149"/>
    </source>
</evidence>
<name>A0A7C1E6E1_9CREN</name>
<gene>
    <name evidence="2" type="ORF">ENO04_06410</name>
</gene>
<dbReference type="InterPro" id="IPR051158">
    <property type="entry name" value="Metallophosphoesterase_sf"/>
</dbReference>
<reference evidence="2" key="1">
    <citation type="journal article" date="2020" name="mSystems">
        <title>Genome- and Community-Level Interaction Insights into Carbon Utilization and Element Cycling Functions of Hydrothermarchaeota in Hydrothermal Sediment.</title>
        <authorList>
            <person name="Zhou Z."/>
            <person name="Liu Y."/>
            <person name="Xu W."/>
            <person name="Pan J."/>
            <person name="Luo Z.H."/>
            <person name="Li M."/>
        </authorList>
    </citation>
    <scope>NUCLEOTIDE SEQUENCE [LARGE SCALE GENOMIC DNA]</scope>
    <source>
        <strain evidence="2">SpSt-123</strain>
    </source>
</reference>
<dbReference type="InterPro" id="IPR029052">
    <property type="entry name" value="Metallo-depent_PP-like"/>
</dbReference>
<dbReference type="AlphaFoldDB" id="A0A7C1E6E1"/>
<dbReference type="SUPFAM" id="SSF56300">
    <property type="entry name" value="Metallo-dependent phosphatases"/>
    <property type="match status" value="1"/>
</dbReference>
<dbReference type="PANTHER" id="PTHR31302:SF28">
    <property type="entry name" value="METALLOPHOSPHOESTERASE, CALCINEURIN SUPERFAMILY"/>
    <property type="match status" value="1"/>
</dbReference>
<organism evidence="2">
    <name type="scientific">Fervidicoccus fontis</name>
    <dbReference type="NCBI Taxonomy" id="683846"/>
    <lineage>
        <taxon>Archaea</taxon>
        <taxon>Thermoproteota</taxon>
        <taxon>Thermoprotei</taxon>
        <taxon>Fervidicoccales</taxon>
        <taxon>Fervidicoccaceae</taxon>
        <taxon>Fervidicoccus</taxon>
    </lineage>
</organism>
<dbReference type="Gene3D" id="3.60.21.10">
    <property type="match status" value="1"/>
</dbReference>
<accession>A0A7C1E6E1</accession>
<protein>
    <submittedName>
        <fullName evidence="2">Metallophosphoesterase</fullName>
    </submittedName>
</protein>
<proteinExistence type="predicted"/>
<dbReference type="PANTHER" id="PTHR31302">
    <property type="entry name" value="TRANSMEMBRANE PROTEIN WITH METALLOPHOSPHOESTERASE DOMAIN-RELATED"/>
    <property type="match status" value="1"/>
</dbReference>
<evidence type="ECO:0000313" key="2">
    <source>
        <dbReference type="EMBL" id="HDS11223.1"/>
    </source>
</evidence>
<dbReference type="Pfam" id="PF00149">
    <property type="entry name" value="Metallophos"/>
    <property type="match status" value="1"/>
</dbReference>
<dbReference type="InterPro" id="IPR004843">
    <property type="entry name" value="Calcineurin-like_PHP"/>
</dbReference>